<evidence type="ECO:0000256" key="10">
    <source>
        <dbReference type="SAM" id="Phobius"/>
    </source>
</evidence>
<evidence type="ECO:0000256" key="6">
    <source>
        <dbReference type="ARBA" id="ARBA00022968"/>
    </source>
</evidence>
<dbReference type="GO" id="GO:0005507">
    <property type="term" value="F:copper ion binding"/>
    <property type="evidence" value="ECO:0007669"/>
    <property type="project" value="InterPro"/>
</dbReference>
<evidence type="ECO:0000256" key="3">
    <source>
        <dbReference type="ARBA" id="ARBA00009620"/>
    </source>
</evidence>
<keyword evidence="8" id="KW-0186">Copper</keyword>
<reference evidence="11 12" key="1">
    <citation type="journal article" date="2009" name="PLoS ONE">
        <title>The complete genome of Teredinibacter turnerae T7901: an intracellular endosymbiont of marine wood-boring bivalves (shipworms).</title>
        <authorList>
            <person name="Yang J.C."/>
            <person name="Madupu R."/>
            <person name="Durkin A.S."/>
            <person name="Ekborg N.A."/>
            <person name="Pedamallu C.S."/>
            <person name="Hostetler J.B."/>
            <person name="Radune D."/>
            <person name="Toms B.S."/>
            <person name="Henrissat B."/>
            <person name="Coutinho P.M."/>
            <person name="Schwarz S."/>
            <person name="Field L."/>
            <person name="Trindade-Silva A.E."/>
            <person name="Soares C.A.G."/>
            <person name="Elshahawi S."/>
            <person name="Hanora A."/>
            <person name="Schmidt E.W."/>
            <person name="Haygood M.G."/>
            <person name="Posfai J."/>
            <person name="Benner J."/>
            <person name="Madinger C."/>
            <person name="Nove J."/>
            <person name="Anton B."/>
            <person name="Chaudhary K."/>
            <person name="Foster J."/>
            <person name="Holman A."/>
            <person name="Kumar S."/>
            <person name="Lessard P.A."/>
            <person name="Luyten Y.A."/>
            <person name="Slatko B."/>
            <person name="Wood N."/>
            <person name="Wu B."/>
            <person name="Teplitski M."/>
            <person name="Mougous J.D."/>
            <person name="Ward N."/>
            <person name="Eisen J.A."/>
            <person name="Badger J.H."/>
            <person name="Distel D.L."/>
        </authorList>
    </citation>
    <scope>NUCLEOTIDE SEQUENCE [LARGE SCALE GENOMIC DNA]</scope>
    <source>
        <strain evidence="12">ATCC 39867 / T7901</strain>
    </source>
</reference>
<evidence type="ECO:0000256" key="5">
    <source>
        <dbReference type="ARBA" id="ARBA00022692"/>
    </source>
</evidence>
<dbReference type="SUPFAM" id="SSF110111">
    <property type="entry name" value="Ctag/Cox11"/>
    <property type="match status" value="1"/>
</dbReference>
<dbReference type="eggNOG" id="COG3175">
    <property type="taxonomic scope" value="Bacteria"/>
</dbReference>
<keyword evidence="12" id="KW-1185">Reference proteome</keyword>
<dbReference type="RefSeq" id="WP_015818406.1">
    <property type="nucleotide sequence ID" value="NC_012997.1"/>
</dbReference>
<dbReference type="Pfam" id="PF04442">
    <property type="entry name" value="CtaG_Cox11"/>
    <property type="match status" value="1"/>
</dbReference>
<dbReference type="EMBL" id="CP001614">
    <property type="protein sequence ID" value="ACR12294.1"/>
    <property type="molecule type" value="Genomic_DNA"/>
</dbReference>
<dbReference type="STRING" id="377629.TERTU_0080"/>
<keyword evidence="5 10" id="KW-0812">Transmembrane</keyword>
<evidence type="ECO:0000256" key="1">
    <source>
        <dbReference type="ARBA" id="ARBA00004007"/>
    </source>
</evidence>
<keyword evidence="7 10" id="KW-1133">Transmembrane helix</keyword>
<evidence type="ECO:0000256" key="2">
    <source>
        <dbReference type="ARBA" id="ARBA00004382"/>
    </source>
</evidence>
<evidence type="ECO:0000313" key="11">
    <source>
        <dbReference type="EMBL" id="ACR12294.1"/>
    </source>
</evidence>
<evidence type="ECO:0000256" key="4">
    <source>
        <dbReference type="ARBA" id="ARBA00015384"/>
    </source>
</evidence>
<dbReference type="Proteomes" id="UP000009080">
    <property type="component" value="Chromosome"/>
</dbReference>
<dbReference type="KEGG" id="ttu:TERTU_0080"/>
<gene>
    <name evidence="11" type="ordered locus">TERTU_0080</name>
</gene>
<comment type="function">
    <text evidence="1">Exerts its effect at some terminal stage of cytochrome c oxidase synthesis, probably by being involved in the insertion of the copper B into subunit I.</text>
</comment>
<evidence type="ECO:0000256" key="8">
    <source>
        <dbReference type="ARBA" id="ARBA00023008"/>
    </source>
</evidence>
<accession>C5BKT9</accession>
<keyword evidence="6" id="KW-0735">Signal-anchor</keyword>
<proteinExistence type="inferred from homology"/>
<dbReference type="InterPro" id="IPR023471">
    <property type="entry name" value="CtaG/Cox11_dom_sf"/>
</dbReference>
<dbReference type="AlphaFoldDB" id="C5BKT9"/>
<sequence>MSDLREQRGIARSIGKSVALVIAMFLFATLVMPPLYTLFCDLTGLNGKTRGQATPVAAAVDTSRQVTVRFVSAKNDNMPWQFRPEDFSLKVHPGEQIVTHFFAQNPTANIMVGQAVPSMVPHNATDYFHKMACFCFNQQALGPGEAANLGLLFVVDQALPKAINTIILSYTLFDVTASSPQAVAEKNRQLQSVRTADTTHLIAHSP</sequence>
<dbReference type="GO" id="GO:0005886">
    <property type="term" value="C:plasma membrane"/>
    <property type="evidence" value="ECO:0007669"/>
    <property type="project" value="UniProtKB-SubCell"/>
</dbReference>
<dbReference type="OrthoDB" id="9804841at2"/>
<dbReference type="PIRSF" id="PIRSF005413">
    <property type="entry name" value="COX11"/>
    <property type="match status" value="1"/>
</dbReference>
<dbReference type="HOGENOM" id="CLU_045000_5_2_6"/>
<organism evidence="11 12">
    <name type="scientific">Teredinibacter turnerae (strain ATCC 39867 / T7901)</name>
    <dbReference type="NCBI Taxonomy" id="377629"/>
    <lineage>
        <taxon>Bacteria</taxon>
        <taxon>Pseudomonadati</taxon>
        <taxon>Pseudomonadota</taxon>
        <taxon>Gammaproteobacteria</taxon>
        <taxon>Cellvibrionales</taxon>
        <taxon>Cellvibrionaceae</taxon>
        <taxon>Teredinibacter</taxon>
    </lineage>
</organism>
<dbReference type="InterPro" id="IPR007533">
    <property type="entry name" value="Cyt_c_oxidase_assmbl_CtaG"/>
</dbReference>
<comment type="subcellular location">
    <subcellularLocation>
        <location evidence="2">Cell inner membrane</location>
        <topology evidence="2">Single-pass type II membrane protein</topology>
        <orientation evidence="2">Periplasmic side</orientation>
    </subcellularLocation>
</comment>
<dbReference type="Gene3D" id="2.60.370.10">
    <property type="entry name" value="Ctag/Cox11"/>
    <property type="match status" value="1"/>
</dbReference>
<protein>
    <recommendedName>
        <fullName evidence="4">Cytochrome c oxidase assembly protein CtaG</fullName>
    </recommendedName>
</protein>
<dbReference type="PANTHER" id="PTHR21320">
    <property type="entry name" value="CYTOCHROME C OXIDASE ASSEMBLY PROTEIN COX11-RELATED"/>
    <property type="match status" value="1"/>
</dbReference>
<evidence type="ECO:0000256" key="7">
    <source>
        <dbReference type="ARBA" id="ARBA00022989"/>
    </source>
</evidence>
<dbReference type="PANTHER" id="PTHR21320:SF3">
    <property type="entry name" value="CYTOCHROME C OXIDASE ASSEMBLY PROTEIN COX11, MITOCHONDRIAL-RELATED"/>
    <property type="match status" value="1"/>
</dbReference>
<name>C5BKT9_TERTT</name>
<feature type="transmembrane region" description="Helical" evidence="10">
    <location>
        <begin position="20"/>
        <end position="39"/>
    </location>
</feature>
<evidence type="ECO:0000256" key="9">
    <source>
        <dbReference type="ARBA" id="ARBA00023136"/>
    </source>
</evidence>
<keyword evidence="9 10" id="KW-0472">Membrane</keyword>
<comment type="similarity">
    <text evidence="3">Belongs to the COX11/CtaG family.</text>
</comment>
<dbReference type="NCBIfam" id="NF003465">
    <property type="entry name" value="PRK05089.1"/>
    <property type="match status" value="1"/>
</dbReference>
<evidence type="ECO:0000313" key="12">
    <source>
        <dbReference type="Proteomes" id="UP000009080"/>
    </source>
</evidence>